<dbReference type="AlphaFoldDB" id="A0A5E6VC77"/>
<dbReference type="RefSeq" id="WP_150571122.1">
    <property type="nucleotide sequence ID" value="NZ_CABVHF010000017.1"/>
</dbReference>
<evidence type="ECO:0008006" key="3">
    <source>
        <dbReference type="Google" id="ProtNLM"/>
    </source>
</evidence>
<accession>A0A5E6VC77</accession>
<dbReference type="EMBL" id="CABVHF010000017">
    <property type="protein sequence ID" value="VVN15300.1"/>
    <property type="molecule type" value="Genomic_DNA"/>
</dbReference>
<dbReference type="GO" id="GO:0005975">
    <property type="term" value="P:carbohydrate metabolic process"/>
    <property type="evidence" value="ECO:0007669"/>
    <property type="project" value="InterPro"/>
</dbReference>
<dbReference type="Gene3D" id="1.50.10.10">
    <property type="match status" value="1"/>
</dbReference>
<sequence length="352" mass="38944">MPEQRKRHATINALLKQLEAVSRQCGEQFPLYRLAREKQWKLSRRGSWLGGFWAALWWRRAALTELSEDFDQASFWSRQLAAQLDEPSVNRSFVFWYGAALGGRLSAANDARQLACRAANTLARDYRPDLGGWPLGPGMGAGDKGQLSLDIDALAPTLALMHLQRDPEQMAMARSHLQLCLRTLRTASGAWASHARWHAEGWVVQGPAGQWARGQAWAMLGLAEAVGLYGGAYAEPAREACEYWIRRWGQAAGQGTLKAEEADPCAVAIASLALLRLWQSLPGLNHWREQACRQLTTLLSAPVQQGCFVGHLYRIGPDQEQLVESACASYFLLEALIAQDQVLALRGGIAGW</sequence>
<proteinExistence type="predicted"/>
<dbReference type="InterPro" id="IPR008928">
    <property type="entry name" value="6-hairpin_glycosidase_sf"/>
</dbReference>
<evidence type="ECO:0000313" key="2">
    <source>
        <dbReference type="Proteomes" id="UP000399692"/>
    </source>
</evidence>
<dbReference type="InterPro" id="IPR012341">
    <property type="entry name" value="6hp_glycosidase-like_sf"/>
</dbReference>
<evidence type="ECO:0000313" key="1">
    <source>
        <dbReference type="EMBL" id="VVN15300.1"/>
    </source>
</evidence>
<organism evidence="1 2">
    <name type="scientific">Pseudomonas fluorescens</name>
    <dbReference type="NCBI Taxonomy" id="294"/>
    <lineage>
        <taxon>Bacteria</taxon>
        <taxon>Pseudomonadati</taxon>
        <taxon>Pseudomonadota</taxon>
        <taxon>Gammaproteobacteria</taxon>
        <taxon>Pseudomonadales</taxon>
        <taxon>Pseudomonadaceae</taxon>
        <taxon>Pseudomonas</taxon>
    </lineage>
</organism>
<name>A0A5E6VC77_PSEFL</name>
<gene>
    <name evidence="1" type="ORF">PS631_04083</name>
</gene>
<reference evidence="1 2" key="1">
    <citation type="submission" date="2019-09" db="EMBL/GenBank/DDBJ databases">
        <authorList>
            <person name="Chandra G."/>
            <person name="Truman W A."/>
        </authorList>
    </citation>
    <scope>NUCLEOTIDE SEQUENCE [LARGE SCALE GENOMIC DNA]</scope>
    <source>
        <strain evidence="1">PS631</strain>
    </source>
</reference>
<dbReference type="Proteomes" id="UP000399692">
    <property type="component" value="Unassembled WGS sequence"/>
</dbReference>
<protein>
    <recommendedName>
        <fullName evidence="3">Glucuronyl hydrolase</fullName>
    </recommendedName>
</protein>
<dbReference type="SUPFAM" id="SSF48208">
    <property type="entry name" value="Six-hairpin glycosidases"/>
    <property type="match status" value="1"/>
</dbReference>
<dbReference type="OrthoDB" id="428577at2"/>